<evidence type="ECO:0000313" key="3">
    <source>
        <dbReference type="EMBL" id="MFC1852066.1"/>
    </source>
</evidence>
<dbReference type="Pfam" id="PF05954">
    <property type="entry name" value="Phage_GPD"/>
    <property type="match status" value="1"/>
</dbReference>
<evidence type="ECO:0000256" key="1">
    <source>
        <dbReference type="ARBA" id="ARBA00005558"/>
    </source>
</evidence>
<dbReference type="Gene3D" id="3.55.50.10">
    <property type="entry name" value="Baseplate protein-like domains"/>
    <property type="match status" value="1"/>
</dbReference>
<accession>A0ABV6Z0T9</accession>
<dbReference type="SUPFAM" id="SSF69279">
    <property type="entry name" value="Phage tail proteins"/>
    <property type="match status" value="2"/>
</dbReference>
<proteinExistence type="inferred from homology"/>
<dbReference type="EMBL" id="JBHPBY010000261">
    <property type="protein sequence ID" value="MFC1852066.1"/>
    <property type="molecule type" value="Genomic_DNA"/>
</dbReference>
<gene>
    <name evidence="3" type="ORF">ACFL27_17875</name>
</gene>
<dbReference type="Gene3D" id="4.10.220.110">
    <property type="match status" value="1"/>
</dbReference>
<dbReference type="SUPFAM" id="SSF69349">
    <property type="entry name" value="Phage fibre proteins"/>
    <property type="match status" value="1"/>
</dbReference>
<dbReference type="InterPro" id="IPR017847">
    <property type="entry name" value="T6SS_RhsGE_Vgr_subset"/>
</dbReference>
<comment type="similarity">
    <text evidence="1">Belongs to the VgrG protein family.</text>
</comment>
<protein>
    <submittedName>
        <fullName evidence="3">Type VI secretion system Vgr family protein</fullName>
    </submittedName>
</protein>
<feature type="domain" description="Gp5/Type VI secretion system Vgr protein OB-fold" evidence="2">
    <location>
        <begin position="408"/>
        <end position="457"/>
    </location>
</feature>
<comment type="caution">
    <text evidence="3">The sequence shown here is derived from an EMBL/GenBank/DDBJ whole genome shotgun (WGS) entry which is preliminary data.</text>
</comment>
<dbReference type="NCBIfam" id="TIGR01646">
    <property type="entry name" value="vgr_GE"/>
    <property type="match status" value="1"/>
</dbReference>
<dbReference type="Gene3D" id="2.40.50.230">
    <property type="entry name" value="Gp5 N-terminal domain"/>
    <property type="match status" value="1"/>
</dbReference>
<dbReference type="Pfam" id="PF04717">
    <property type="entry name" value="Phage_base_V"/>
    <property type="match status" value="1"/>
</dbReference>
<dbReference type="NCBIfam" id="TIGR03361">
    <property type="entry name" value="VI_Rhs_Vgr"/>
    <property type="match status" value="1"/>
</dbReference>
<dbReference type="SUPFAM" id="SSF69255">
    <property type="entry name" value="gp5 N-terminal domain-like"/>
    <property type="match status" value="1"/>
</dbReference>
<sequence>MVEYRYNEPYYTLQFSELDEDVVRVHSFEGEENISRLFEYRFHLLSEEAELDPESILNKKATFSITRGEDDPINIYGIISHFEQRGRSPDYVSYFAVLVPRMWWTNLTYRSEVFQEMDIQQIITLVLENSGLSAGEDFEFSLSESYPEMEFVVQYRETNFNFINHRLEHFGICYYFDHSNDTDKIVFCDCNDELPAIEQDDDIFYNPNKDPLSESETVSEIIYQGKVVTGLTQLKDYNYRFPSTQLLVESQIDPDAPGTFYNYGDHYKSVNEGEFLARVRNEEILCNSKKYVGMSDCRLFRAGHKFTMGQHYREDWNAEYILTKVVSRGNQAGLFGILQTSKEIIPTFENYFETIPPDLAYRPSRITQKPKIYGIMNAKIDAGGEGDYAEIDDEGRYKVVIPFDLSGRTDGQASRFIRMAQPYAGAGYGMHFPLHKDTEVLLTFVDGDPDRPIIAGSIPNPETMSPITSGNQTQSIIRTGGGNQIAIEDSDGGQQIALTSPTENTKISIGAPNQGNIFLSTAGSMFSSIEGPQETQVHGTYTKDIDSEVKITYRADVLRKTIGSTNEEFVGTKTSKSFADTHEEFVGSKTSKSLADTTEEFVGLKSSKSYAVTDETFMGVKNSKNLAATNELFAGVKMSNQAAATIENFYGIKVSACAAKKWEKSGSLLLQESPITEVKGVTKIELDCSGASITITPSEIKLKASKVVIDASDTIVNNDCTIQKDTRIQKSLIIGKDLAVDGKIHNANFKSSK</sequence>
<name>A0ABV6Z0T9_UNCC1</name>
<reference evidence="3 4" key="1">
    <citation type="submission" date="2024-09" db="EMBL/GenBank/DDBJ databases">
        <title>Laminarin stimulates single cell rates of sulfate reduction while oxygen inhibits transcriptomic activity in coastal marine sediment.</title>
        <authorList>
            <person name="Lindsay M."/>
            <person name="Orcutt B."/>
            <person name="Emerson D."/>
            <person name="Stepanauskas R."/>
            <person name="D'Angelo T."/>
        </authorList>
    </citation>
    <scope>NUCLEOTIDE SEQUENCE [LARGE SCALE GENOMIC DNA]</scope>
    <source>
        <strain evidence="3">SAG AM-311-K15</strain>
    </source>
</reference>
<dbReference type="Proteomes" id="UP001594351">
    <property type="component" value="Unassembled WGS sequence"/>
</dbReference>
<dbReference type="InterPro" id="IPR006531">
    <property type="entry name" value="Gp5/Vgr_OB"/>
</dbReference>
<organism evidence="3 4">
    <name type="scientific">candidate division CSSED10-310 bacterium</name>
    <dbReference type="NCBI Taxonomy" id="2855610"/>
    <lineage>
        <taxon>Bacteria</taxon>
        <taxon>Bacteria division CSSED10-310</taxon>
    </lineage>
</organism>
<keyword evidence="4" id="KW-1185">Reference proteome</keyword>
<dbReference type="Gene3D" id="2.30.110.50">
    <property type="match status" value="1"/>
</dbReference>
<evidence type="ECO:0000259" key="2">
    <source>
        <dbReference type="Pfam" id="PF04717"/>
    </source>
</evidence>
<dbReference type="InterPro" id="IPR006533">
    <property type="entry name" value="T6SS_Vgr_RhsGE"/>
</dbReference>
<evidence type="ECO:0000313" key="4">
    <source>
        <dbReference type="Proteomes" id="UP001594351"/>
    </source>
</evidence>
<dbReference type="InterPro" id="IPR037026">
    <property type="entry name" value="Vgr_OB-fold_dom_sf"/>
</dbReference>